<reference evidence="1" key="1">
    <citation type="submission" date="2019-08" db="EMBL/GenBank/DDBJ databases">
        <authorList>
            <person name="Kucharzyk K."/>
            <person name="Murdoch R.W."/>
            <person name="Higgins S."/>
            <person name="Loffler F."/>
        </authorList>
    </citation>
    <scope>NUCLEOTIDE SEQUENCE</scope>
</reference>
<dbReference type="InterPro" id="IPR029045">
    <property type="entry name" value="ClpP/crotonase-like_dom_sf"/>
</dbReference>
<dbReference type="SUPFAM" id="SSF52096">
    <property type="entry name" value="ClpP/crotonase"/>
    <property type="match status" value="1"/>
</dbReference>
<sequence length="196" mass="21864">MLSNYIAPASANGKVVARRKHNDKLSSYDSQTSTMTIVSRVNNSLDLDRLIILTGGGTASASEVIINGFRPLMNVLQIGRTTYGKPNGMYVWFYPEDEEIYPDFVFLPIAFYSVNSLGQGDYEDGLVPDHQRPDDLYHDFGLEEDWLQSALTYISTGAWPEIPAAKSTTIPLQSGTRIKVDEDAKNYGVYKDKKPL</sequence>
<organism evidence="1">
    <name type="scientific">bioreactor metagenome</name>
    <dbReference type="NCBI Taxonomy" id="1076179"/>
    <lineage>
        <taxon>unclassified sequences</taxon>
        <taxon>metagenomes</taxon>
        <taxon>ecological metagenomes</taxon>
    </lineage>
</organism>
<dbReference type="GO" id="GO:0008236">
    <property type="term" value="F:serine-type peptidase activity"/>
    <property type="evidence" value="ECO:0007669"/>
    <property type="project" value="InterPro"/>
</dbReference>
<comment type="caution">
    <text evidence="1">The sequence shown here is derived from an EMBL/GenBank/DDBJ whole genome shotgun (WGS) entry which is preliminary data.</text>
</comment>
<dbReference type="AlphaFoldDB" id="A0A645HWG7"/>
<dbReference type="GO" id="GO:0006508">
    <property type="term" value="P:proteolysis"/>
    <property type="evidence" value="ECO:0007669"/>
    <property type="project" value="InterPro"/>
</dbReference>
<gene>
    <name evidence="1" type="ORF">SDC9_188062</name>
</gene>
<proteinExistence type="predicted"/>
<accession>A0A645HWG7</accession>
<dbReference type="EMBL" id="VSSQ01096998">
    <property type="protein sequence ID" value="MPN40524.1"/>
    <property type="molecule type" value="Genomic_DNA"/>
</dbReference>
<name>A0A645HWG7_9ZZZZ</name>
<protein>
    <submittedName>
        <fullName evidence="1">Uncharacterized protein</fullName>
    </submittedName>
</protein>
<evidence type="ECO:0000313" key="1">
    <source>
        <dbReference type="EMBL" id="MPN40524.1"/>
    </source>
</evidence>
<dbReference type="Gene3D" id="3.90.226.10">
    <property type="entry name" value="2-enoyl-CoA Hydratase, Chain A, domain 1"/>
    <property type="match status" value="1"/>
</dbReference>